<evidence type="ECO:0000256" key="4">
    <source>
        <dbReference type="ARBA" id="ARBA00022553"/>
    </source>
</evidence>
<dbReference type="GO" id="GO:0016036">
    <property type="term" value="P:cellular response to phosphate starvation"/>
    <property type="evidence" value="ECO:0007669"/>
    <property type="project" value="TreeGrafter"/>
</dbReference>
<dbReference type="Gene3D" id="1.10.287.130">
    <property type="match status" value="1"/>
</dbReference>
<dbReference type="SUPFAM" id="SSF55874">
    <property type="entry name" value="ATPase domain of HSP90 chaperone/DNA topoisomerase II/histidine kinase"/>
    <property type="match status" value="1"/>
</dbReference>
<dbReference type="Proteomes" id="UP000094067">
    <property type="component" value="Unassembled WGS sequence"/>
</dbReference>
<evidence type="ECO:0000313" key="12">
    <source>
        <dbReference type="EMBL" id="ODM08015.1"/>
    </source>
</evidence>
<dbReference type="PATRIC" id="fig|1432052.3.peg.5908"/>
<dbReference type="AlphaFoldDB" id="A0A1E3AH15"/>
<dbReference type="RefSeq" id="WP_009250889.1">
    <property type="nucleotide sequence ID" value="NZ_BAABXS010000006.1"/>
</dbReference>
<keyword evidence="8 9" id="KW-0472">Membrane</keyword>
<evidence type="ECO:0000313" key="13">
    <source>
        <dbReference type="EMBL" id="ODR48362.1"/>
    </source>
</evidence>
<reference evidence="15 17" key="1">
    <citation type="submission" date="2016-07" db="EMBL/GenBank/DDBJ databases">
        <title>Characterization of isolates of Eisenbergiella tayi derived from blood cultures, using whole genome sequencing.</title>
        <authorList>
            <person name="Burdz T."/>
            <person name="Wiebe D."/>
            <person name="Huynh C."/>
            <person name="Bernard K."/>
        </authorList>
    </citation>
    <scope>NUCLEOTIDE SEQUENCE [LARGE SCALE GENOMIC DNA]</scope>
    <source>
        <strain evidence="11 15">NML 110608</strain>
        <strain evidence="12 17">NML 120489</strain>
    </source>
</reference>
<dbReference type="GO" id="GO:0000155">
    <property type="term" value="F:phosphorelay sensor kinase activity"/>
    <property type="evidence" value="ECO:0007669"/>
    <property type="project" value="InterPro"/>
</dbReference>
<comment type="subcellular location">
    <subcellularLocation>
        <location evidence="2">Membrane</location>
    </subcellularLocation>
</comment>
<accession>A0A1E3AH15</accession>
<dbReference type="Gene3D" id="6.10.340.10">
    <property type="match status" value="1"/>
</dbReference>
<dbReference type="PROSITE" id="PS50109">
    <property type="entry name" value="HIS_KIN"/>
    <property type="match status" value="1"/>
</dbReference>
<keyword evidence="16" id="KW-1185">Reference proteome</keyword>
<feature type="transmembrane region" description="Helical" evidence="9">
    <location>
        <begin position="198"/>
        <end position="220"/>
    </location>
</feature>
<dbReference type="EMBL" id="MEHA01000017">
    <property type="protein sequence ID" value="ODR48362.1"/>
    <property type="molecule type" value="Genomic_DNA"/>
</dbReference>
<evidence type="ECO:0000259" key="10">
    <source>
        <dbReference type="PROSITE" id="PS50109"/>
    </source>
</evidence>
<dbReference type="CDD" id="cd00075">
    <property type="entry name" value="HATPase"/>
    <property type="match status" value="1"/>
</dbReference>
<dbReference type="EC" id="2.7.13.3" evidence="3"/>
<dbReference type="Pfam" id="PF02518">
    <property type="entry name" value="HATPase_c"/>
    <property type="match status" value="1"/>
</dbReference>
<dbReference type="PANTHER" id="PTHR45453">
    <property type="entry name" value="PHOSPHATE REGULON SENSOR PROTEIN PHOR"/>
    <property type="match status" value="1"/>
</dbReference>
<keyword evidence="9" id="KW-1133">Transmembrane helix</keyword>
<dbReference type="PANTHER" id="PTHR45453:SF1">
    <property type="entry name" value="PHOSPHATE REGULON SENSOR PROTEIN PHOR"/>
    <property type="match status" value="1"/>
</dbReference>
<dbReference type="FunFam" id="1.10.287.130:FF:000001">
    <property type="entry name" value="Two-component sensor histidine kinase"/>
    <property type="match status" value="1"/>
</dbReference>
<comment type="catalytic activity">
    <reaction evidence="1">
        <text>ATP + protein L-histidine = ADP + protein N-phospho-L-histidine.</text>
        <dbReference type="EC" id="2.7.13.3"/>
    </reaction>
</comment>
<dbReference type="EMBL" id="MCGI01000006">
    <property type="protein sequence ID" value="ODM08015.1"/>
    <property type="molecule type" value="Genomic_DNA"/>
</dbReference>
<keyword evidence="5 12" id="KW-0808">Transferase</keyword>
<dbReference type="GO" id="GO:0005886">
    <property type="term" value="C:plasma membrane"/>
    <property type="evidence" value="ECO:0007669"/>
    <property type="project" value="TreeGrafter"/>
</dbReference>
<organism evidence="12 17">
    <name type="scientific">Eisenbergiella tayi</name>
    <dbReference type="NCBI Taxonomy" id="1432052"/>
    <lineage>
        <taxon>Bacteria</taxon>
        <taxon>Bacillati</taxon>
        <taxon>Bacillota</taxon>
        <taxon>Clostridia</taxon>
        <taxon>Lachnospirales</taxon>
        <taxon>Lachnospiraceae</taxon>
        <taxon>Eisenbergiella</taxon>
    </lineage>
</organism>
<keyword evidence="4" id="KW-0597">Phosphoprotein</keyword>
<dbReference type="FunFam" id="3.30.565.10:FF:000006">
    <property type="entry name" value="Sensor histidine kinase WalK"/>
    <property type="match status" value="1"/>
</dbReference>
<proteinExistence type="predicted"/>
<evidence type="ECO:0000256" key="2">
    <source>
        <dbReference type="ARBA" id="ARBA00004370"/>
    </source>
</evidence>
<dbReference type="InterPro" id="IPR050351">
    <property type="entry name" value="BphY/WalK/GraS-like"/>
</dbReference>
<dbReference type="InterPro" id="IPR036890">
    <property type="entry name" value="HATPase_C_sf"/>
</dbReference>
<keyword evidence="9" id="KW-0812">Transmembrane</keyword>
<reference evidence="14 16" key="2">
    <citation type="submission" date="2016-08" db="EMBL/GenBank/DDBJ databases">
        <title>Characterization of Isolates of Eisenbergiella tayi Derived from Blood Cultures, Using Whole Genome Sequencing.</title>
        <authorList>
            <person name="Bernier A.-M."/>
            <person name="Burdz T."/>
            <person name="Wiebe D."/>
            <person name="Bernard K."/>
        </authorList>
    </citation>
    <scope>NUCLEOTIDE SEQUENCE [LARGE SCALE GENOMIC DNA]</scope>
    <source>
        <strain evidence="14 16">NML120146</strain>
    </source>
</reference>
<evidence type="ECO:0000256" key="6">
    <source>
        <dbReference type="ARBA" id="ARBA00022777"/>
    </source>
</evidence>
<dbReference type="SMART" id="SM00387">
    <property type="entry name" value="HATPase_c"/>
    <property type="match status" value="1"/>
</dbReference>
<dbReference type="EMBL" id="MEHD01000006">
    <property type="protein sequence ID" value="ODR61614.1"/>
    <property type="molecule type" value="Genomic_DNA"/>
</dbReference>
<evidence type="ECO:0000256" key="5">
    <source>
        <dbReference type="ARBA" id="ARBA00022679"/>
    </source>
</evidence>
<feature type="transmembrane region" description="Helical" evidence="9">
    <location>
        <begin position="20"/>
        <end position="41"/>
    </location>
</feature>
<keyword evidence="6 12" id="KW-0418">Kinase</keyword>
<evidence type="ECO:0000313" key="15">
    <source>
        <dbReference type="Proteomes" id="UP000094067"/>
    </source>
</evidence>
<evidence type="ECO:0000313" key="16">
    <source>
        <dbReference type="Proteomes" id="UP000094869"/>
    </source>
</evidence>
<dbReference type="Proteomes" id="UP000094271">
    <property type="component" value="Unassembled WGS sequence"/>
</dbReference>
<dbReference type="CDD" id="cd00082">
    <property type="entry name" value="HisKA"/>
    <property type="match status" value="1"/>
</dbReference>
<dbReference type="Proteomes" id="UP000095003">
    <property type="component" value="Unassembled WGS sequence"/>
</dbReference>
<dbReference type="Gene3D" id="3.30.565.10">
    <property type="entry name" value="Histidine kinase-like ATPase, C-terminal domain"/>
    <property type="match status" value="1"/>
</dbReference>
<dbReference type="Pfam" id="PF00512">
    <property type="entry name" value="HisKA"/>
    <property type="match status" value="1"/>
</dbReference>
<evidence type="ECO:0000256" key="8">
    <source>
        <dbReference type="ARBA" id="ARBA00023136"/>
    </source>
</evidence>
<feature type="domain" description="Histidine kinase" evidence="10">
    <location>
        <begin position="277"/>
        <end position="494"/>
    </location>
</feature>
<sequence length="496" mass="56012">MLTRLKELIYKIPVLRSMKVYIFLLMLIMGILPSIFMRIGILQSYEERAVDLRTSDTQTQFKIIANHLLNNNYLQDTSSEAINAELEQMSNLYDGRVIIINSNFRVVKDTYSISEGKTMISEEVILCFKGQSRTKYDKKNGYIEMTIPIEETTSGKNQTGAADAVKKENGSQVQGVMLASVSTDSIAATMELLNRKALIIEIVMIICIFGVAVGFSTILVKPFNRVTQAITEVKDGFTDEPIAVPDYIETEHIIDAFNQLLTQMKVIDDSRQEFVSNVSHELKTPLTSMKVLADSLMQQQDAPVELYQEFMQDIADEIERENKIINDLLSLVKMDKTAAQMNITSVDVNELIESVLKRLRPIARLRDVEVVFESIRPVTAELDEVKITQVFTNLVENAIKYNKEHGWVKVLLDADHQFFTVEISDSGIGIPESDYDHIFERFYRVDKSHSREIGGTGLGLAITRNAVLLHRGSVKVSSLEGQGTCFTVKIPLTYVR</sequence>
<reference evidence="13" key="3">
    <citation type="submission" date="2016-08" db="EMBL/GenBank/DDBJ databases">
        <authorList>
            <person name="Seilhamer J.J."/>
        </authorList>
    </citation>
    <scope>NUCLEOTIDE SEQUENCE [LARGE SCALE GENOMIC DNA]</scope>
    <source>
        <strain evidence="13">NML150140-1</strain>
    </source>
</reference>
<dbReference type="InterPro" id="IPR003594">
    <property type="entry name" value="HATPase_dom"/>
</dbReference>
<evidence type="ECO:0000313" key="14">
    <source>
        <dbReference type="EMBL" id="ODR61614.1"/>
    </source>
</evidence>
<evidence type="ECO:0000313" key="11">
    <source>
        <dbReference type="EMBL" id="ODM03153.1"/>
    </source>
</evidence>
<dbReference type="SMART" id="SM00388">
    <property type="entry name" value="HisKA"/>
    <property type="match status" value="1"/>
</dbReference>
<evidence type="ECO:0000256" key="9">
    <source>
        <dbReference type="SAM" id="Phobius"/>
    </source>
</evidence>
<dbReference type="InterPro" id="IPR003661">
    <property type="entry name" value="HisK_dim/P_dom"/>
</dbReference>
<evidence type="ECO:0000313" key="17">
    <source>
        <dbReference type="Proteomes" id="UP000095003"/>
    </source>
</evidence>
<dbReference type="EMBL" id="MCGH01000003">
    <property type="protein sequence ID" value="ODM03153.1"/>
    <property type="molecule type" value="Genomic_DNA"/>
</dbReference>
<keyword evidence="7" id="KW-0902">Two-component regulatory system</keyword>
<gene>
    <name evidence="12" type="primary">walK_3</name>
    <name evidence="11" type="synonym">walK_1</name>
    <name evidence="12" type="ORF">BEH84_05338</name>
    <name evidence="13" type="ORF">BEI59_20585</name>
    <name evidence="11" type="ORF">BEI61_03947</name>
    <name evidence="14" type="ORF">BEI63_01415</name>
</gene>
<protein>
    <recommendedName>
        <fullName evidence="3">histidine kinase</fullName>
        <ecNumber evidence="3">2.7.13.3</ecNumber>
    </recommendedName>
</protein>
<dbReference type="PRINTS" id="PR00344">
    <property type="entry name" value="BCTRLSENSOR"/>
</dbReference>
<name>A0A1E3AH15_9FIRM</name>
<dbReference type="Proteomes" id="UP000094869">
    <property type="component" value="Unassembled WGS sequence"/>
</dbReference>
<evidence type="ECO:0000256" key="3">
    <source>
        <dbReference type="ARBA" id="ARBA00012438"/>
    </source>
</evidence>
<dbReference type="GeneID" id="93301210"/>
<dbReference type="InterPro" id="IPR004358">
    <property type="entry name" value="Sig_transdc_His_kin-like_C"/>
</dbReference>
<dbReference type="SUPFAM" id="SSF47384">
    <property type="entry name" value="Homodimeric domain of signal transducing histidine kinase"/>
    <property type="match status" value="1"/>
</dbReference>
<dbReference type="InterPro" id="IPR005467">
    <property type="entry name" value="His_kinase_dom"/>
</dbReference>
<dbReference type="GO" id="GO:0004721">
    <property type="term" value="F:phosphoprotein phosphatase activity"/>
    <property type="evidence" value="ECO:0007669"/>
    <property type="project" value="TreeGrafter"/>
</dbReference>
<dbReference type="OrthoDB" id="9813151at2"/>
<evidence type="ECO:0000256" key="1">
    <source>
        <dbReference type="ARBA" id="ARBA00000085"/>
    </source>
</evidence>
<comment type="caution">
    <text evidence="12">The sequence shown here is derived from an EMBL/GenBank/DDBJ whole genome shotgun (WGS) entry which is preliminary data.</text>
</comment>
<evidence type="ECO:0000256" key="7">
    <source>
        <dbReference type="ARBA" id="ARBA00023012"/>
    </source>
</evidence>
<dbReference type="InterPro" id="IPR036097">
    <property type="entry name" value="HisK_dim/P_sf"/>
</dbReference>